<keyword evidence="4" id="KW-1185">Reference proteome</keyword>
<dbReference type="Proteomes" id="UP001174677">
    <property type="component" value="Chromosome 11"/>
</dbReference>
<keyword evidence="1" id="KW-0143">Chaperone</keyword>
<dbReference type="SMART" id="SM00271">
    <property type="entry name" value="DnaJ"/>
    <property type="match status" value="1"/>
</dbReference>
<organism evidence="3 4">
    <name type="scientific">Hevea brasiliensis</name>
    <name type="common">Para rubber tree</name>
    <name type="synonym">Siphonia brasiliensis</name>
    <dbReference type="NCBI Taxonomy" id="3981"/>
    <lineage>
        <taxon>Eukaryota</taxon>
        <taxon>Viridiplantae</taxon>
        <taxon>Streptophyta</taxon>
        <taxon>Embryophyta</taxon>
        <taxon>Tracheophyta</taxon>
        <taxon>Spermatophyta</taxon>
        <taxon>Magnoliopsida</taxon>
        <taxon>eudicotyledons</taxon>
        <taxon>Gunneridae</taxon>
        <taxon>Pentapetalae</taxon>
        <taxon>rosids</taxon>
        <taxon>fabids</taxon>
        <taxon>Malpighiales</taxon>
        <taxon>Euphorbiaceae</taxon>
        <taxon>Crotonoideae</taxon>
        <taxon>Micrandreae</taxon>
        <taxon>Hevea</taxon>
    </lineage>
</organism>
<dbReference type="InterPro" id="IPR008971">
    <property type="entry name" value="HSP40/DnaJ_pept-bd"/>
</dbReference>
<protein>
    <recommendedName>
        <fullName evidence="2">J domain-containing protein</fullName>
    </recommendedName>
</protein>
<dbReference type="InterPro" id="IPR036869">
    <property type="entry name" value="J_dom_sf"/>
</dbReference>
<comment type="caution">
    <text evidence="3">The sequence shown here is derived from an EMBL/GenBank/DDBJ whole genome shotgun (WGS) entry which is preliminary data.</text>
</comment>
<dbReference type="PROSITE" id="PS00636">
    <property type="entry name" value="DNAJ_1"/>
    <property type="match status" value="1"/>
</dbReference>
<dbReference type="SUPFAM" id="SSF46565">
    <property type="entry name" value="Chaperone J-domain"/>
    <property type="match status" value="1"/>
</dbReference>
<gene>
    <name evidence="3" type="ORF">P3X46_019904</name>
</gene>
<feature type="domain" description="J" evidence="2">
    <location>
        <begin position="4"/>
        <end position="70"/>
    </location>
</feature>
<dbReference type="InterPro" id="IPR018253">
    <property type="entry name" value="DnaJ_domain_CS"/>
</dbReference>
<proteinExistence type="predicted"/>
<dbReference type="Pfam" id="PF01556">
    <property type="entry name" value="DnaJ_C"/>
    <property type="match status" value="1"/>
</dbReference>
<sequence length="337" mass="36899">MGVDYYNILKVNKNATDDDLKKSYKRLAMKWHPDKNPTNKKEAEAKFKQISEAYEVLCDPQKRAIYDQYGEEGLKDMPPPCSGGFPFGNGNGGGGSSGFNPRNAEDIFAEFFGSSPFGFGSSGPGRSTRFHSDGGMFGGFGGNENLFRTYSEGTAPRKPPPVESKLPCSLEELYSGSTRKMKISRAVVDGHGQQVQETEILTIDVKPGWKKGTKITFPDKGNEQLNQLPADLVFIIDEKPHNTYKRDGNDLIINQRVALAEAIGGTTVNLTTLDGRSLSIPVQDIVSPGYELVITSEGMPIAKEPGNRGDLRIKFEVKFPTRLTPEQRAGLKRALGG</sequence>
<dbReference type="InterPro" id="IPR002939">
    <property type="entry name" value="DnaJ_C"/>
</dbReference>
<dbReference type="EMBL" id="JARPOI010000011">
    <property type="protein sequence ID" value="KAJ9168368.1"/>
    <property type="molecule type" value="Genomic_DNA"/>
</dbReference>
<dbReference type="SUPFAM" id="SSF49493">
    <property type="entry name" value="HSP40/DnaJ peptide-binding domain"/>
    <property type="match status" value="2"/>
</dbReference>
<dbReference type="PANTHER" id="PTHR24078:SF538">
    <property type="entry name" value="DNAJ HEAT SHOCK FAMILY PROTEIN"/>
    <property type="match status" value="1"/>
</dbReference>
<dbReference type="Gene3D" id="2.60.260.20">
    <property type="entry name" value="Urease metallochaperone UreE, N-terminal domain"/>
    <property type="match status" value="2"/>
</dbReference>
<dbReference type="Gene3D" id="1.10.287.110">
    <property type="entry name" value="DnaJ domain"/>
    <property type="match status" value="1"/>
</dbReference>
<evidence type="ECO:0000313" key="3">
    <source>
        <dbReference type="EMBL" id="KAJ9168368.1"/>
    </source>
</evidence>
<dbReference type="InterPro" id="IPR051339">
    <property type="entry name" value="DnaJ_subfamily_B"/>
</dbReference>
<dbReference type="InterPro" id="IPR001623">
    <property type="entry name" value="DnaJ_domain"/>
</dbReference>
<dbReference type="CDD" id="cd06257">
    <property type="entry name" value="DnaJ"/>
    <property type="match status" value="1"/>
</dbReference>
<dbReference type="CDD" id="cd10747">
    <property type="entry name" value="DnaJ_C"/>
    <property type="match status" value="1"/>
</dbReference>
<dbReference type="Pfam" id="PF00226">
    <property type="entry name" value="DnaJ"/>
    <property type="match status" value="1"/>
</dbReference>
<dbReference type="PANTHER" id="PTHR24078">
    <property type="entry name" value="DNAJ HOMOLOG SUBFAMILY C MEMBER"/>
    <property type="match status" value="1"/>
</dbReference>
<reference evidence="3" key="1">
    <citation type="journal article" date="2023" name="Plant Biotechnol. J.">
        <title>Chromosome-level wild Hevea brasiliensis genome provides new tools for genomic-assisted breeding and valuable loci to elevate rubber yield.</title>
        <authorList>
            <person name="Cheng H."/>
            <person name="Song X."/>
            <person name="Hu Y."/>
            <person name="Wu T."/>
            <person name="Yang Q."/>
            <person name="An Z."/>
            <person name="Feng S."/>
            <person name="Deng Z."/>
            <person name="Wu W."/>
            <person name="Zeng X."/>
            <person name="Tu M."/>
            <person name="Wang X."/>
            <person name="Huang H."/>
        </authorList>
    </citation>
    <scope>NUCLEOTIDE SEQUENCE</scope>
    <source>
        <strain evidence="3">MT/VB/25A 57/8</strain>
    </source>
</reference>
<dbReference type="PRINTS" id="PR00625">
    <property type="entry name" value="JDOMAIN"/>
</dbReference>
<evidence type="ECO:0000259" key="2">
    <source>
        <dbReference type="PROSITE" id="PS50076"/>
    </source>
</evidence>
<name>A0ABQ9LP14_HEVBR</name>
<accession>A0ABQ9LP14</accession>
<dbReference type="PROSITE" id="PS50076">
    <property type="entry name" value="DNAJ_2"/>
    <property type="match status" value="1"/>
</dbReference>
<evidence type="ECO:0000256" key="1">
    <source>
        <dbReference type="ARBA" id="ARBA00023186"/>
    </source>
</evidence>
<evidence type="ECO:0000313" key="4">
    <source>
        <dbReference type="Proteomes" id="UP001174677"/>
    </source>
</evidence>